<dbReference type="AlphaFoldDB" id="A0A6A0AE33"/>
<feature type="non-terminal residue" evidence="2">
    <location>
        <position position="1"/>
    </location>
</feature>
<proteinExistence type="predicted"/>
<feature type="non-terminal residue" evidence="2">
    <location>
        <position position="246"/>
    </location>
</feature>
<organism evidence="2 3">
    <name type="scientific">Haematococcus lacustris</name>
    <name type="common">Green alga</name>
    <name type="synonym">Haematococcus pluvialis</name>
    <dbReference type="NCBI Taxonomy" id="44745"/>
    <lineage>
        <taxon>Eukaryota</taxon>
        <taxon>Viridiplantae</taxon>
        <taxon>Chlorophyta</taxon>
        <taxon>core chlorophytes</taxon>
        <taxon>Chlorophyceae</taxon>
        <taxon>CS clade</taxon>
        <taxon>Chlamydomonadales</taxon>
        <taxon>Haematococcaceae</taxon>
        <taxon>Haematococcus</taxon>
    </lineage>
</organism>
<evidence type="ECO:0000256" key="1">
    <source>
        <dbReference type="SAM" id="MobiDB-lite"/>
    </source>
</evidence>
<feature type="region of interest" description="Disordered" evidence="1">
    <location>
        <begin position="227"/>
        <end position="246"/>
    </location>
</feature>
<protein>
    <submittedName>
        <fullName evidence="2">Uncharacterized protein</fullName>
    </submittedName>
</protein>
<dbReference type="Proteomes" id="UP000485058">
    <property type="component" value="Unassembled WGS sequence"/>
</dbReference>
<keyword evidence="3" id="KW-1185">Reference proteome</keyword>
<evidence type="ECO:0000313" key="2">
    <source>
        <dbReference type="EMBL" id="GFH30842.1"/>
    </source>
</evidence>
<dbReference type="EMBL" id="BLLF01005179">
    <property type="protein sequence ID" value="GFH30842.1"/>
    <property type="molecule type" value="Genomic_DNA"/>
</dbReference>
<comment type="caution">
    <text evidence="2">The sequence shown here is derived from an EMBL/GenBank/DDBJ whole genome shotgun (WGS) entry which is preliminary data.</text>
</comment>
<sequence>IAQLRILDEASCTLPQAAASHTSILAFIGCRIQLNCWPQQAQLPLSSRPNLYGSAASDEAIWALQSSGGCIIQLGCHPSQCSPAIGQPSLQACATGGRQLLPQPTWPLCSPRPLSAAAHSHAARQAWVLGSHPGNRPGSRLGSRPCSCWPRAAQQGAAHTSLCGPMLPALPGQLSHVLEVPGSARVFMEQDGHCCWAVGKPDHQQGADTKLSAAGGTAWAIHTHDVSDPQAAQPGQCQPRMQASIQ</sequence>
<evidence type="ECO:0000313" key="3">
    <source>
        <dbReference type="Proteomes" id="UP000485058"/>
    </source>
</evidence>
<gene>
    <name evidence="2" type="ORF">HaLaN_29768</name>
</gene>
<feature type="compositionally biased region" description="Polar residues" evidence="1">
    <location>
        <begin position="233"/>
        <end position="246"/>
    </location>
</feature>
<reference evidence="2 3" key="1">
    <citation type="submission" date="2020-02" db="EMBL/GenBank/DDBJ databases">
        <title>Draft genome sequence of Haematococcus lacustris strain NIES-144.</title>
        <authorList>
            <person name="Morimoto D."/>
            <person name="Nakagawa S."/>
            <person name="Yoshida T."/>
            <person name="Sawayama S."/>
        </authorList>
    </citation>
    <scope>NUCLEOTIDE SEQUENCE [LARGE SCALE GENOMIC DNA]</scope>
    <source>
        <strain evidence="2 3">NIES-144</strain>
    </source>
</reference>
<accession>A0A6A0AE33</accession>
<name>A0A6A0AE33_HAELA</name>